<protein>
    <recommendedName>
        <fullName evidence="4">EamA domain-containing protein</fullName>
    </recommendedName>
</protein>
<feature type="transmembrane region" description="Helical" evidence="3">
    <location>
        <begin position="221"/>
        <end position="240"/>
    </location>
</feature>
<feature type="transmembrane region" description="Helical" evidence="3">
    <location>
        <begin position="161"/>
        <end position="181"/>
    </location>
</feature>
<comment type="similarity">
    <text evidence="1">Belongs to the EamA transporter family.</text>
</comment>
<dbReference type="InterPro" id="IPR037185">
    <property type="entry name" value="EmrE-like"/>
</dbReference>
<feature type="transmembrane region" description="Helical" evidence="3">
    <location>
        <begin position="20"/>
        <end position="38"/>
    </location>
</feature>
<proteinExistence type="inferred from homology"/>
<dbReference type="EMBL" id="CP002000">
    <property type="protein sequence ID" value="ADJ43997.1"/>
    <property type="molecule type" value="Genomic_DNA"/>
</dbReference>
<evidence type="ECO:0000256" key="3">
    <source>
        <dbReference type="SAM" id="Phobius"/>
    </source>
</evidence>
<feature type="transmembrane region" description="Helical" evidence="3">
    <location>
        <begin position="252"/>
        <end position="271"/>
    </location>
</feature>
<gene>
    <name evidence="5" type="ordered locus">AMED_2196</name>
</gene>
<feature type="domain" description="EamA" evidence="4">
    <location>
        <begin position="26"/>
        <end position="150"/>
    </location>
</feature>
<dbReference type="OrthoDB" id="9814238at2"/>
<feature type="transmembrane region" description="Helical" evidence="3">
    <location>
        <begin position="81"/>
        <end position="103"/>
    </location>
</feature>
<feature type="compositionally biased region" description="Low complexity" evidence="2">
    <location>
        <begin position="299"/>
        <end position="313"/>
    </location>
</feature>
<dbReference type="PATRIC" id="fig|749927.5.peg.2268"/>
<dbReference type="Pfam" id="PF00892">
    <property type="entry name" value="EamA"/>
    <property type="match status" value="2"/>
</dbReference>
<name>A0A0H3CZC8_AMYMU</name>
<dbReference type="HOGENOM" id="CLU_033863_15_1_11"/>
<dbReference type="eggNOG" id="COG0697">
    <property type="taxonomic scope" value="Bacteria"/>
</dbReference>
<feature type="transmembrane region" description="Helical" evidence="3">
    <location>
        <begin position="193"/>
        <end position="215"/>
    </location>
</feature>
<dbReference type="Proteomes" id="UP000000328">
    <property type="component" value="Chromosome"/>
</dbReference>
<feature type="domain" description="EamA" evidence="4">
    <location>
        <begin position="164"/>
        <end position="291"/>
    </location>
</feature>
<dbReference type="GO" id="GO:0016020">
    <property type="term" value="C:membrane"/>
    <property type="evidence" value="ECO:0007669"/>
    <property type="project" value="InterPro"/>
</dbReference>
<feature type="transmembrane region" description="Helical" evidence="3">
    <location>
        <begin position="44"/>
        <end position="69"/>
    </location>
</feature>
<evidence type="ECO:0000313" key="6">
    <source>
        <dbReference type="Proteomes" id="UP000000328"/>
    </source>
</evidence>
<evidence type="ECO:0000256" key="1">
    <source>
        <dbReference type="ARBA" id="ARBA00007362"/>
    </source>
</evidence>
<dbReference type="SUPFAM" id="SSF103481">
    <property type="entry name" value="Multidrug resistance efflux transporter EmrE"/>
    <property type="match status" value="2"/>
</dbReference>
<dbReference type="InterPro" id="IPR000620">
    <property type="entry name" value="EamA_dom"/>
</dbReference>
<organism evidence="5 6">
    <name type="scientific">Amycolatopsis mediterranei (strain U-32)</name>
    <dbReference type="NCBI Taxonomy" id="749927"/>
    <lineage>
        <taxon>Bacteria</taxon>
        <taxon>Bacillati</taxon>
        <taxon>Actinomycetota</taxon>
        <taxon>Actinomycetes</taxon>
        <taxon>Pseudonocardiales</taxon>
        <taxon>Pseudonocardiaceae</taxon>
        <taxon>Amycolatopsis</taxon>
    </lineage>
</organism>
<evidence type="ECO:0000259" key="4">
    <source>
        <dbReference type="Pfam" id="PF00892"/>
    </source>
</evidence>
<accession>A0A0H3CZC8</accession>
<dbReference type="AlphaFoldDB" id="A0A0H3CZC8"/>
<feature type="region of interest" description="Disordered" evidence="2">
    <location>
        <begin position="295"/>
        <end position="320"/>
    </location>
</feature>
<feature type="transmembrane region" description="Helical" evidence="3">
    <location>
        <begin position="135"/>
        <end position="155"/>
    </location>
</feature>
<evidence type="ECO:0000313" key="5">
    <source>
        <dbReference type="EMBL" id="ADJ43997.1"/>
    </source>
</evidence>
<dbReference type="KEGG" id="amd:AMED_2196"/>
<dbReference type="PANTHER" id="PTHR22911:SF102">
    <property type="entry name" value="MEMBRANE PROTEIN"/>
    <property type="match status" value="1"/>
</dbReference>
<evidence type="ECO:0000256" key="2">
    <source>
        <dbReference type="SAM" id="MobiDB-lite"/>
    </source>
</evidence>
<keyword evidence="3" id="KW-0812">Transmembrane</keyword>
<dbReference type="PANTHER" id="PTHR22911">
    <property type="entry name" value="ACYL-MALONYL CONDENSING ENZYME-RELATED"/>
    <property type="match status" value="1"/>
</dbReference>
<keyword evidence="3" id="KW-1133">Transmembrane helix</keyword>
<keyword evidence="3" id="KW-0472">Membrane</keyword>
<reference evidence="5 6" key="1">
    <citation type="journal article" date="2010" name="Cell Res.">
        <title>Complete genome sequence of the rifamycin SV-producing Amycolatopsis mediterranei U32 revealed its genetic characteristics in phylogeny and metabolism.</title>
        <authorList>
            <person name="Zhao W."/>
            <person name="Zhong Y."/>
            <person name="Yuan H."/>
            <person name="Wang J."/>
            <person name="Zheng H."/>
            <person name="Wang Y."/>
            <person name="Cen X."/>
            <person name="Xu F."/>
            <person name="Bai J."/>
            <person name="Han X."/>
            <person name="Lu G."/>
            <person name="Zhu Y."/>
            <person name="Shao Z."/>
            <person name="Yan H."/>
            <person name="Li C."/>
            <person name="Peng N."/>
            <person name="Zhang Z."/>
            <person name="Zhang Y."/>
            <person name="Lin W."/>
            <person name="Fan Y."/>
            <person name="Qin Z."/>
            <person name="Hu Y."/>
            <person name="Zhu B."/>
            <person name="Wang S."/>
            <person name="Ding X."/>
            <person name="Zhao G.P."/>
        </authorList>
    </citation>
    <scope>NUCLEOTIDE SEQUENCE [LARGE SCALE GENOMIC DNA]</scope>
    <source>
        <strain evidence="6">U-32</strain>
    </source>
</reference>
<sequence>MAATKATNLIGMTNSETRPLLQWSAAMAMSGTIGAVVLESGAAAPAVAFARCFVGGALLVLWCLSRGWLQSWRPSRRDLGLAVLGGLFLVGNWVLLFASYALSSISVSTVVYHTQPLILVGLAAAFLGEKVAKSHLVRAGIAFGGVAVISLSAHGEDGKPVQLAGIALALGAAFLYAGASFVAKQLKHLRPHLLAAVQTTVGALVLAPALLITPLPSTTSGLLWLVLLGTVHTALMYVLIYASIGKLPTTTVALLSYVYPVVAVLVDIAFYGHRPTWPEALGMVAVLAAALAPQRGRKPTAAPEEPAATTARPRAGEQVS</sequence>
<feature type="transmembrane region" description="Helical" evidence="3">
    <location>
        <begin position="109"/>
        <end position="128"/>
    </location>
</feature>